<dbReference type="EMBL" id="JBDFQZ010000012">
    <property type="protein sequence ID" value="KAK9671088.1"/>
    <property type="molecule type" value="Genomic_DNA"/>
</dbReference>
<evidence type="ECO:0000313" key="3">
    <source>
        <dbReference type="EMBL" id="KAK9671088.1"/>
    </source>
</evidence>
<accession>A0AAW1H683</accession>
<dbReference type="PANTHER" id="PTHR42648:SF31">
    <property type="entry name" value="RNA-DIRECTED DNA POLYMERASE"/>
    <property type="match status" value="1"/>
</dbReference>
<dbReference type="PROSITE" id="PS50994">
    <property type="entry name" value="INTEGRASE"/>
    <property type="match status" value="1"/>
</dbReference>
<evidence type="ECO:0000313" key="4">
    <source>
        <dbReference type="Proteomes" id="UP001443914"/>
    </source>
</evidence>
<comment type="caution">
    <text evidence="3">The sequence shown here is derived from an EMBL/GenBank/DDBJ whole genome shotgun (WGS) entry which is preliminary data.</text>
</comment>
<dbReference type="GO" id="GO:0003676">
    <property type="term" value="F:nucleic acid binding"/>
    <property type="evidence" value="ECO:0007669"/>
    <property type="project" value="InterPro"/>
</dbReference>
<protein>
    <recommendedName>
        <fullName evidence="2">Integrase catalytic domain-containing protein</fullName>
    </recommendedName>
</protein>
<organism evidence="3 4">
    <name type="scientific">Saponaria officinalis</name>
    <name type="common">Common soapwort</name>
    <name type="synonym">Lychnis saponaria</name>
    <dbReference type="NCBI Taxonomy" id="3572"/>
    <lineage>
        <taxon>Eukaryota</taxon>
        <taxon>Viridiplantae</taxon>
        <taxon>Streptophyta</taxon>
        <taxon>Embryophyta</taxon>
        <taxon>Tracheophyta</taxon>
        <taxon>Spermatophyta</taxon>
        <taxon>Magnoliopsida</taxon>
        <taxon>eudicotyledons</taxon>
        <taxon>Gunneridae</taxon>
        <taxon>Pentapetalae</taxon>
        <taxon>Caryophyllales</taxon>
        <taxon>Caryophyllaceae</taxon>
        <taxon>Caryophylleae</taxon>
        <taxon>Saponaria</taxon>
    </lineage>
</organism>
<dbReference type="GO" id="GO:0006508">
    <property type="term" value="P:proteolysis"/>
    <property type="evidence" value="ECO:0007669"/>
    <property type="project" value="UniProtKB-KW"/>
</dbReference>
<keyword evidence="1" id="KW-0645">Protease</keyword>
<keyword evidence="4" id="KW-1185">Reference proteome</keyword>
<dbReference type="AlphaFoldDB" id="A0AAW1H683"/>
<dbReference type="Pfam" id="PF22936">
    <property type="entry name" value="Pol_BBD"/>
    <property type="match status" value="1"/>
</dbReference>
<sequence>MELALSAKRRLGFVTGKTAKPKEDEDEIEAWMVNNNQVITWILKNVSERIKMVIIYTSTAKGIWDVLEKRYTITNGARKFKLNKETYEISQQGRFIEEYYTQLQMVWDELDNMNTLPTISKITTDVAEYLRAMETQAEEKRLFQFLNGLDKEYGILRSSILLMDPLPTVENAVSLMLQEEVQTGNLGGNKHHEMSALMSKGEYDKDKCTHCGRDNHKSEMCWEIRGYPVGHPKHKKPYHKINYKGNSGGNFRQQRGYQGNSRPGNNMGEGRYHKQTAANARSENTDLSSAIGAATQQLENLLKMVPANNNTYKPGGDSEEEIECNFEGMIHHLNHKGHKIEWVIDSGATDHMSPYLDIMTNVEVVNEKPKINLPNGGSVKVSHRGDVKLNNGIVLRKVLYRLVKDSKCEINGKTMRLGEAINGLYYLRDEGVPKMTNRETDKDRSSKRSNCSYTLAEWHAPWSKLKFLNHLKLTANKEGMCLSCPMAKFTKLLFSQRQNTATNPFDLIHIDIWGPYRVPYRGKYRYFLTIVDDLSRGTWAFYELVLTQHGKRIKIIRSDNALEFDDEQCRKLFLENGIIHQTSIVDRPQQNGVVERKHRHLLEISRALRFHSGIPLSYWGDCVLTAAYIINRLPSSVNKNMTPYECIHGRKANYKDLKVFGCLAMAYNPERNKDKFQPRGLPCIFLGYPAHRRVTNLRIL</sequence>
<dbReference type="Gene3D" id="3.30.420.10">
    <property type="entry name" value="Ribonuclease H-like superfamily/Ribonuclease H"/>
    <property type="match status" value="1"/>
</dbReference>
<dbReference type="InterPro" id="IPR001584">
    <property type="entry name" value="Integrase_cat-core"/>
</dbReference>
<dbReference type="InterPro" id="IPR039537">
    <property type="entry name" value="Retrotran_Ty1/copia-like"/>
</dbReference>
<dbReference type="GO" id="GO:0015074">
    <property type="term" value="P:DNA integration"/>
    <property type="evidence" value="ECO:0007669"/>
    <property type="project" value="InterPro"/>
</dbReference>
<reference evidence="3" key="1">
    <citation type="submission" date="2024-03" db="EMBL/GenBank/DDBJ databases">
        <title>WGS assembly of Saponaria officinalis var. Norfolk2.</title>
        <authorList>
            <person name="Jenkins J."/>
            <person name="Shu S."/>
            <person name="Grimwood J."/>
            <person name="Barry K."/>
            <person name="Goodstein D."/>
            <person name="Schmutz J."/>
            <person name="Leebens-Mack J."/>
            <person name="Osbourn A."/>
        </authorList>
    </citation>
    <scope>NUCLEOTIDE SEQUENCE [LARGE SCALE GENOMIC DNA]</scope>
    <source>
        <strain evidence="3">JIC</strain>
    </source>
</reference>
<gene>
    <name evidence="3" type="ORF">RND81_12G006000</name>
</gene>
<dbReference type="InterPro" id="IPR012337">
    <property type="entry name" value="RNaseH-like_sf"/>
</dbReference>
<proteinExistence type="predicted"/>
<dbReference type="PANTHER" id="PTHR42648">
    <property type="entry name" value="TRANSPOSASE, PUTATIVE-RELATED"/>
    <property type="match status" value="1"/>
</dbReference>
<evidence type="ECO:0000256" key="1">
    <source>
        <dbReference type="ARBA" id="ARBA00022670"/>
    </source>
</evidence>
<dbReference type="Pfam" id="PF14223">
    <property type="entry name" value="Retrotran_gag_2"/>
    <property type="match status" value="1"/>
</dbReference>
<dbReference type="Proteomes" id="UP001443914">
    <property type="component" value="Unassembled WGS sequence"/>
</dbReference>
<dbReference type="SUPFAM" id="SSF53098">
    <property type="entry name" value="Ribonuclease H-like"/>
    <property type="match status" value="1"/>
</dbReference>
<evidence type="ECO:0000259" key="2">
    <source>
        <dbReference type="PROSITE" id="PS50994"/>
    </source>
</evidence>
<dbReference type="Pfam" id="PF25597">
    <property type="entry name" value="SH3_retrovirus"/>
    <property type="match status" value="1"/>
</dbReference>
<dbReference type="GO" id="GO:0008233">
    <property type="term" value="F:peptidase activity"/>
    <property type="evidence" value="ECO:0007669"/>
    <property type="project" value="UniProtKB-KW"/>
</dbReference>
<dbReference type="InterPro" id="IPR054722">
    <property type="entry name" value="PolX-like_BBD"/>
</dbReference>
<keyword evidence="1" id="KW-0378">Hydrolase</keyword>
<dbReference type="InterPro" id="IPR057670">
    <property type="entry name" value="SH3_retrovirus"/>
</dbReference>
<feature type="domain" description="Integrase catalytic" evidence="2">
    <location>
        <begin position="481"/>
        <end position="651"/>
    </location>
</feature>
<name>A0AAW1H683_SAPOF</name>
<dbReference type="InterPro" id="IPR036397">
    <property type="entry name" value="RNaseH_sf"/>
</dbReference>